<dbReference type="PROSITE" id="PS50222">
    <property type="entry name" value="EF_HAND_2"/>
    <property type="match status" value="1"/>
</dbReference>
<gene>
    <name evidence="4" type="ORF">NSCI0253_LOCUS31211</name>
</gene>
<proteinExistence type="predicted"/>
<dbReference type="InterPro" id="IPR011992">
    <property type="entry name" value="EF-hand-dom_pair"/>
</dbReference>
<dbReference type="SUPFAM" id="SSF47473">
    <property type="entry name" value="EF-hand"/>
    <property type="match status" value="1"/>
</dbReference>
<feature type="domain" description="EF-hand" evidence="3">
    <location>
        <begin position="166"/>
        <end position="201"/>
    </location>
</feature>
<dbReference type="PROSITE" id="PS00018">
    <property type="entry name" value="EF_HAND_1"/>
    <property type="match status" value="1"/>
</dbReference>
<organism evidence="4">
    <name type="scientific">Noctiluca scintillans</name>
    <name type="common">Sea sparkle</name>
    <name type="synonym">Red tide dinoflagellate</name>
    <dbReference type="NCBI Taxonomy" id="2966"/>
    <lineage>
        <taxon>Eukaryota</taxon>
        <taxon>Sar</taxon>
        <taxon>Alveolata</taxon>
        <taxon>Dinophyceae</taxon>
        <taxon>Noctilucales</taxon>
        <taxon>Noctilucaceae</taxon>
        <taxon>Noctiluca</taxon>
    </lineage>
</organism>
<reference evidence="4" key="1">
    <citation type="submission" date="2021-01" db="EMBL/GenBank/DDBJ databases">
        <authorList>
            <person name="Corre E."/>
            <person name="Pelletier E."/>
            <person name="Niang G."/>
            <person name="Scheremetjew M."/>
            <person name="Finn R."/>
            <person name="Kale V."/>
            <person name="Holt S."/>
            <person name="Cochrane G."/>
            <person name="Meng A."/>
            <person name="Brown T."/>
            <person name="Cohen L."/>
        </authorList>
    </citation>
    <scope>NUCLEOTIDE SEQUENCE</scope>
</reference>
<accession>A0A7S1AK39</accession>
<dbReference type="InterPro" id="IPR002048">
    <property type="entry name" value="EF_hand_dom"/>
</dbReference>
<evidence type="ECO:0000259" key="3">
    <source>
        <dbReference type="PROSITE" id="PS50222"/>
    </source>
</evidence>
<feature type="region of interest" description="Disordered" evidence="2">
    <location>
        <begin position="245"/>
        <end position="291"/>
    </location>
</feature>
<dbReference type="InterPro" id="IPR018247">
    <property type="entry name" value="EF_Hand_1_Ca_BS"/>
</dbReference>
<protein>
    <recommendedName>
        <fullName evidence="3">EF-hand domain-containing protein</fullName>
    </recommendedName>
</protein>
<dbReference type="GO" id="GO:0005509">
    <property type="term" value="F:calcium ion binding"/>
    <property type="evidence" value="ECO:0007669"/>
    <property type="project" value="InterPro"/>
</dbReference>
<name>A0A7S1AK39_NOCSC</name>
<sequence length="413" mass="45707">MKRDGQRRADREEKERVLKVMKADMVDKVKDAGKAVDAADLDVVKLEKQVQPLTNKAKTMCAPSMILLADETDTLIGEAKATVMAARRHIESLSEGIEAPFKADLQSFLTTEAKQLELRIGRMDSRLSRATNLSVRFRESANKKVAAELERLRSNALKVIRYNQRVQKLTNEEVFGQFDANGDDAVSEEEFMEYFERADKTIKELDTTSMNKNDLLSFLQGDEATATDDFAVVKDGELAGGLEDAQDANDSQALPSDEAEAPVTSIKPTSDQDEVVDGQQQELKASEDGRGTGDVVEVVELSREEVKRLFAHLCGEQATTLSREAFLRIVRVYMKVVKETAMTGGVSIKGSKTLRRLEPSEVVEIIEGPVKEDTVDVMRVRARAMKDGLDGWITIAGNQGTVFLEDGGNVKAW</sequence>
<evidence type="ECO:0000256" key="1">
    <source>
        <dbReference type="ARBA" id="ARBA00022837"/>
    </source>
</evidence>
<evidence type="ECO:0000256" key="2">
    <source>
        <dbReference type="SAM" id="MobiDB-lite"/>
    </source>
</evidence>
<dbReference type="EMBL" id="HBFQ01044074">
    <property type="protein sequence ID" value="CAD8856859.1"/>
    <property type="molecule type" value="Transcribed_RNA"/>
</dbReference>
<keyword evidence="1" id="KW-0106">Calcium</keyword>
<evidence type="ECO:0000313" key="4">
    <source>
        <dbReference type="EMBL" id="CAD8856859.1"/>
    </source>
</evidence>
<dbReference type="Gene3D" id="1.10.238.10">
    <property type="entry name" value="EF-hand"/>
    <property type="match status" value="1"/>
</dbReference>
<dbReference type="AlphaFoldDB" id="A0A7S1AK39"/>